<protein>
    <recommendedName>
        <fullName evidence="7">AFG1-like ATPase</fullName>
    </recommendedName>
</protein>
<sequence>MRAARRILASPPPIACRVPVSRTQRASISSAASASSAGRTQKHRGTALNSSLAAESSLKPNLVDQGLFAGTSASAAQDSTQHDYLTPMRQYQSLIDKGVLRGDDHQTRIIQKLQDLHDKLVDYTPPVIPDASDSNSLLSRLFSRESPVPTSPPENVPKGLYLWGDVGTGKTMLMDLFYQTLPPSLKHKRRVHFHAFMIDVHKRLHAAKIAMGYRGGDPIVPVARDLARDASVLCFDEFQVTDIADAMILRRLLESLVNYGVVCVMTSNRHPDDLYKNGIQRSSFLPAIDLLKTRFDVTDLDSGTDYRRIPRALSHVYYHPLSSENDREINKIFDSFAGEDPTDPPIRNRKLTIWGRTLLVPESTSTVAKFNFNDLCGRPLSAADYIEVTKNFGTIFLLNVPKMGLDKKDLARRFITFIDGMYSFISRSFLTSHLLTACYESKTKLFVTSEVPVFKVFSDDPSETAHKIHISDHMRSVMDDLGLSNDVVGSSSMFTGEEEVFAFARACSRLVQMGSKEWAETAGMK</sequence>
<dbReference type="Gene3D" id="3.40.50.300">
    <property type="entry name" value="P-loop containing nucleotide triphosphate hydrolases"/>
    <property type="match status" value="1"/>
</dbReference>
<dbReference type="PANTHER" id="PTHR12169:SF6">
    <property type="entry name" value="AFG1-LIKE ATPASE"/>
    <property type="match status" value="1"/>
</dbReference>
<keyword evidence="6" id="KW-1185">Reference proteome</keyword>
<dbReference type="NCBIfam" id="NF040713">
    <property type="entry name" value="ZapE"/>
    <property type="match status" value="1"/>
</dbReference>
<dbReference type="GO" id="GO:0006515">
    <property type="term" value="P:protein quality control for misfolded or incompletely synthesized proteins"/>
    <property type="evidence" value="ECO:0007669"/>
    <property type="project" value="TreeGrafter"/>
</dbReference>
<keyword evidence="2" id="KW-0547">Nucleotide-binding</keyword>
<dbReference type="GO" id="GO:0005524">
    <property type="term" value="F:ATP binding"/>
    <property type="evidence" value="ECO:0007669"/>
    <property type="project" value="UniProtKB-KW"/>
</dbReference>
<dbReference type="GO" id="GO:0005739">
    <property type="term" value="C:mitochondrion"/>
    <property type="evidence" value="ECO:0007669"/>
    <property type="project" value="TreeGrafter"/>
</dbReference>
<keyword evidence="3" id="KW-0067">ATP-binding</keyword>
<dbReference type="SUPFAM" id="SSF52540">
    <property type="entry name" value="P-loop containing nucleoside triphosphate hydrolases"/>
    <property type="match status" value="1"/>
</dbReference>
<dbReference type="AlphaFoldDB" id="A0A8S0VQI5"/>
<dbReference type="Pfam" id="PF03969">
    <property type="entry name" value="AFG1_ATPase"/>
    <property type="match status" value="1"/>
</dbReference>
<name>A0A8S0VQI5_CYCAE</name>
<gene>
    <name evidence="5" type="ORF">AAE3_LOCUS2368</name>
</gene>
<comment type="caution">
    <text evidence="5">The sequence shown here is derived from an EMBL/GenBank/DDBJ whole genome shotgun (WGS) entry which is preliminary data.</text>
</comment>
<dbReference type="EMBL" id="CACVBS010000028">
    <property type="protein sequence ID" value="CAA7260095.1"/>
    <property type="molecule type" value="Genomic_DNA"/>
</dbReference>
<feature type="compositionally biased region" description="Low complexity" evidence="4">
    <location>
        <begin position="27"/>
        <end position="37"/>
    </location>
</feature>
<evidence type="ECO:0000313" key="6">
    <source>
        <dbReference type="Proteomes" id="UP000467700"/>
    </source>
</evidence>
<feature type="region of interest" description="Disordered" evidence="4">
    <location>
        <begin position="27"/>
        <end position="53"/>
    </location>
</feature>
<dbReference type="InterPro" id="IPR005654">
    <property type="entry name" value="ATPase_AFG1-like"/>
</dbReference>
<evidence type="ECO:0000256" key="2">
    <source>
        <dbReference type="ARBA" id="ARBA00022741"/>
    </source>
</evidence>
<evidence type="ECO:0000313" key="5">
    <source>
        <dbReference type="EMBL" id="CAA7260095.1"/>
    </source>
</evidence>
<evidence type="ECO:0008006" key="7">
    <source>
        <dbReference type="Google" id="ProtNLM"/>
    </source>
</evidence>
<dbReference type="GO" id="GO:0016887">
    <property type="term" value="F:ATP hydrolysis activity"/>
    <property type="evidence" value="ECO:0007669"/>
    <property type="project" value="InterPro"/>
</dbReference>
<organism evidence="5 6">
    <name type="scientific">Cyclocybe aegerita</name>
    <name type="common">Black poplar mushroom</name>
    <name type="synonym">Agrocybe aegerita</name>
    <dbReference type="NCBI Taxonomy" id="1973307"/>
    <lineage>
        <taxon>Eukaryota</taxon>
        <taxon>Fungi</taxon>
        <taxon>Dikarya</taxon>
        <taxon>Basidiomycota</taxon>
        <taxon>Agaricomycotina</taxon>
        <taxon>Agaricomycetes</taxon>
        <taxon>Agaricomycetidae</taxon>
        <taxon>Agaricales</taxon>
        <taxon>Agaricineae</taxon>
        <taxon>Bolbitiaceae</taxon>
        <taxon>Cyclocybe</taxon>
    </lineage>
</organism>
<evidence type="ECO:0000256" key="1">
    <source>
        <dbReference type="ARBA" id="ARBA00010322"/>
    </source>
</evidence>
<dbReference type="InterPro" id="IPR027417">
    <property type="entry name" value="P-loop_NTPase"/>
</dbReference>
<dbReference type="PANTHER" id="PTHR12169">
    <property type="entry name" value="ATPASE N2B"/>
    <property type="match status" value="1"/>
</dbReference>
<evidence type="ECO:0000256" key="3">
    <source>
        <dbReference type="ARBA" id="ARBA00022840"/>
    </source>
</evidence>
<dbReference type="OrthoDB" id="548867at2759"/>
<evidence type="ECO:0000256" key="4">
    <source>
        <dbReference type="SAM" id="MobiDB-lite"/>
    </source>
</evidence>
<reference evidence="5 6" key="1">
    <citation type="submission" date="2020-01" db="EMBL/GenBank/DDBJ databases">
        <authorList>
            <person name="Gupta K D."/>
        </authorList>
    </citation>
    <scope>NUCLEOTIDE SEQUENCE [LARGE SCALE GENOMIC DNA]</scope>
</reference>
<accession>A0A8S0VQI5</accession>
<dbReference type="Proteomes" id="UP000467700">
    <property type="component" value="Unassembled WGS sequence"/>
</dbReference>
<comment type="similarity">
    <text evidence="1">Belongs to the AFG1 ATPase family.</text>
</comment>
<proteinExistence type="inferred from homology"/>